<accession>A0ABT5WJI2</accession>
<keyword evidence="1" id="KW-1133">Transmembrane helix</keyword>
<name>A0ABT5WJI2_9SPHN</name>
<evidence type="ECO:0000313" key="3">
    <source>
        <dbReference type="Proteomes" id="UP001216253"/>
    </source>
</evidence>
<comment type="caution">
    <text evidence="2">The sequence shown here is derived from an EMBL/GenBank/DDBJ whole genome shotgun (WGS) entry which is preliminary data.</text>
</comment>
<proteinExistence type="predicted"/>
<feature type="transmembrane region" description="Helical" evidence="1">
    <location>
        <begin position="98"/>
        <end position="118"/>
    </location>
</feature>
<protein>
    <submittedName>
        <fullName evidence="2">Uncharacterized protein</fullName>
    </submittedName>
</protein>
<keyword evidence="1" id="KW-0472">Membrane</keyword>
<keyword evidence="1" id="KW-0812">Transmembrane</keyword>
<evidence type="ECO:0000256" key="1">
    <source>
        <dbReference type="SAM" id="Phobius"/>
    </source>
</evidence>
<dbReference type="EMBL" id="JARESE010000001">
    <property type="protein sequence ID" value="MDE8650205.1"/>
    <property type="molecule type" value="Genomic_DNA"/>
</dbReference>
<evidence type="ECO:0000313" key="2">
    <source>
        <dbReference type="EMBL" id="MDE8650205.1"/>
    </source>
</evidence>
<organism evidence="2 3">
    <name type="scientific">Novosphingobium album</name>
    <name type="common">ex Liu et al. 2023</name>
    <dbReference type="NCBI Taxonomy" id="3031130"/>
    <lineage>
        <taxon>Bacteria</taxon>
        <taxon>Pseudomonadati</taxon>
        <taxon>Pseudomonadota</taxon>
        <taxon>Alphaproteobacteria</taxon>
        <taxon>Sphingomonadales</taxon>
        <taxon>Sphingomonadaceae</taxon>
        <taxon>Novosphingobium</taxon>
    </lineage>
</organism>
<gene>
    <name evidence="2" type="ORF">PYV00_00555</name>
</gene>
<keyword evidence="3" id="KW-1185">Reference proteome</keyword>
<sequence>MLIDYRGLGDFLAAAGGDPERAERIVQELLLHQKGTRIEVSYLEQMRQLRASLDLRLADFAVKQAKDSEIFNCGMMLFRNDVALYHAAFAANVKSMRLYMKVIAGIQLTILLVMALLVKQSFCWS</sequence>
<reference evidence="2 3" key="1">
    <citation type="submission" date="2023-03" db="EMBL/GenBank/DDBJ databases">
        <title>NovoSphingobium album sp. nov. isolated from polycyclic aromatic hydrocarbons- and heavy-metal polluted soil.</title>
        <authorList>
            <person name="Liu Z."/>
            <person name="Wang K."/>
        </authorList>
    </citation>
    <scope>NUCLEOTIDE SEQUENCE [LARGE SCALE GENOMIC DNA]</scope>
    <source>
        <strain evidence="2 3">H3SJ31-1</strain>
    </source>
</reference>
<dbReference type="Proteomes" id="UP001216253">
    <property type="component" value="Unassembled WGS sequence"/>
</dbReference>